<proteinExistence type="predicted"/>
<dbReference type="AlphaFoldDB" id="X6NTN1"/>
<dbReference type="InterPro" id="IPR036305">
    <property type="entry name" value="RGS_sf"/>
</dbReference>
<keyword evidence="2" id="KW-1185">Reference proteome</keyword>
<organism evidence="1 2">
    <name type="scientific">Reticulomyxa filosa</name>
    <dbReference type="NCBI Taxonomy" id="46433"/>
    <lineage>
        <taxon>Eukaryota</taxon>
        <taxon>Sar</taxon>
        <taxon>Rhizaria</taxon>
        <taxon>Retaria</taxon>
        <taxon>Foraminifera</taxon>
        <taxon>Monothalamids</taxon>
        <taxon>Reticulomyxidae</taxon>
        <taxon>Reticulomyxa</taxon>
    </lineage>
</organism>
<comment type="caution">
    <text evidence="1">The sequence shown here is derived from an EMBL/GenBank/DDBJ whole genome shotgun (WGS) entry which is preliminary data.</text>
</comment>
<sequence>MEKKKKVRDACNVCYVLYTYVKFASENLLCYLELGQFREMAKRKWQQQSDVDVTDSFGDHFVLNAGLPQSSIVNNDQVCDAQKAISLIEKYIAVGSQYEVNLAYEMRMKYVTLLQQYRRPQCDTQNQQVNPFDLMSLSDFVFLFDPVLKELSRLMRHSYSRFVTTAAYRSFVDYVKPLHP</sequence>
<dbReference type="InterPro" id="IPR044926">
    <property type="entry name" value="RGS_subdomain_2"/>
</dbReference>
<reference evidence="1 2" key="1">
    <citation type="journal article" date="2013" name="Curr. Biol.">
        <title>The Genome of the Foraminiferan Reticulomyxa filosa.</title>
        <authorList>
            <person name="Glockner G."/>
            <person name="Hulsmann N."/>
            <person name="Schleicher M."/>
            <person name="Noegel A.A."/>
            <person name="Eichinger L."/>
            <person name="Gallinger C."/>
            <person name="Pawlowski J."/>
            <person name="Sierra R."/>
            <person name="Euteneuer U."/>
            <person name="Pillet L."/>
            <person name="Moustafa A."/>
            <person name="Platzer M."/>
            <person name="Groth M."/>
            <person name="Szafranski K."/>
            <person name="Schliwa M."/>
        </authorList>
    </citation>
    <scope>NUCLEOTIDE SEQUENCE [LARGE SCALE GENOMIC DNA]</scope>
</reference>
<dbReference type="SUPFAM" id="SSF48097">
    <property type="entry name" value="Regulator of G-protein signaling, RGS"/>
    <property type="match status" value="1"/>
</dbReference>
<dbReference type="Gene3D" id="1.10.167.10">
    <property type="entry name" value="Regulator of G-protein Signalling 4, domain 2"/>
    <property type="match status" value="1"/>
</dbReference>
<evidence type="ECO:0000313" key="2">
    <source>
        <dbReference type="Proteomes" id="UP000023152"/>
    </source>
</evidence>
<dbReference type="EMBL" id="ASPP01006242">
    <property type="protein sequence ID" value="ETO29124.1"/>
    <property type="molecule type" value="Genomic_DNA"/>
</dbReference>
<evidence type="ECO:0000313" key="1">
    <source>
        <dbReference type="EMBL" id="ETO29124.1"/>
    </source>
</evidence>
<gene>
    <name evidence="1" type="ORF">RFI_08003</name>
</gene>
<accession>X6NTN1</accession>
<dbReference type="Proteomes" id="UP000023152">
    <property type="component" value="Unassembled WGS sequence"/>
</dbReference>
<protein>
    <submittedName>
        <fullName evidence="1">Uncharacterized protein</fullName>
    </submittedName>
</protein>
<name>X6NTN1_RETFI</name>